<feature type="region of interest" description="Disordered" evidence="4">
    <location>
        <begin position="57"/>
        <end position="77"/>
    </location>
</feature>
<sequence>MTSSSPALQSSYDHVVVGGGIAADKAARAIREQQEGASILLVSAAEDGPVYRPALTKDLWTGEDPDPASQDLGTADDTGATLLTGTEVTAIDPQARTVTLSTGESVGYGELLLATGSAARALDGAPEDPRIVTLREVADYRRLRELVGEGTEVVVVGGGYLGTEIAAGLSVAGASVTLVISGQAIGESLFPPSITAHLGRVYGGHGVRLEKGFRLAGLEAGERLTLSGEDGRTLTAEVAVLALGARLRTELARDAGLELDDQGAIVVDAHLRTSAPHIHAAGDVIRFEDPLLGARHVEHIDHAEASGTAAGTAMAGGDAEYAYTPLFYSDLFDDGYEAVGRLDGRGENVELWDEEGGAAVVHHVEDGRIVGVLLWNTWDSVPAARELIADSRDGKIDVADVAALRERIAPGG</sequence>
<evidence type="ECO:0000313" key="6">
    <source>
        <dbReference type="EMBL" id="MFD1834219.1"/>
    </source>
</evidence>
<keyword evidence="1" id="KW-0285">Flavoprotein</keyword>
<organism evidence="6 7">
    <name type="scientific">Brachybacterium rhamnosum</name>
    <dbReference type="NCBI Taxonomy" id="173361"/>
    <lineage>
        <taxon>Bacteria</taxon>
        <taxon>Bacillati</taxon>
        <taxon>Actinomycetota</taxon>
        <taxon>Actinomycetes</taxon>
        <taxon>Micrococcales</taxon>
        <taxon>Dermabacteraceae</taxon>
        <taxon>Brachybacterium</taxon>
    </lineage>
</organism>
<dbReference type="PANTHER" id="PTHR43557">
    <property type="entry name" value="APOPTOSIS-INDUCING FACTOR 1"/>
    <property type="match status" value="1"/>
</dbReference>
<evidence type="ECO:0000256" key="4">
    <source>
        <dbReference type="SAM" id="MobiDB-lite"/>
    </source>
</evidence>
<dbReference type="PRINTS" id="PR00368">
    <property type="entry name" value="FADPNR"/>
</dbReference>
<feature type="domain" description="FAD/NAD(P)-binding" evidence="5">
    <location>
        <begin position="12"/>
        <end position="307"/>
    </location>
</feature>
<evidence type="ECO:0000256" key="3">
    <source>
        <dbReference type="ARBA" id="ARBA00023002"/>
    </source>
</evidence>
<evidence type="ECO:0000259" key="5">
    <source>
        <dbReference type="Pfam" id="PF07992"/>
    </source>
</evidence>
<keyword evidence="7" id="KW-1185">Reference proteome</keyword>
<dbReference type="InterPro" id="IPR036188">
    <property type="entry name" value="FAD/NAD-bd_sf"/>
</dbReference>
<protein>
    <submittedName>
        <fullName evidence="6">NAD(P)/FAD-dependent oxidoreductase</fullName>
    </submittedName>
</protein>
<reference evidence="7" key="1">
    <citation type="journal article" date="2019" name="Int. J. Syst. Evol. Microbiol.">
        <title>The Global Catalogue of Microorganisms (GCM) 10K type strain sequencing project: providing services to taxonomists for standard genome sequencing and annotation.</title>
        <authorList>
            <consortium name="The Broad Institute Genomics Platform"/>
            <consortium name="The Broad Institute Genome Sequencing Center for Infectious Disease"/>
            <person name="Wu L."/>
            <person name="Ma J."/>
        </authorList>
    </citation>
    <scope>NUCLEOTIDE SEQUENCE [LARGE SCALE GENOMIC DNA]</scope>
    <source>
        <strain evidence="7">JCM 11650</strain>
    </source>
</reference>
<dbReference type="Proteomes" id="UP001597280">
    <property type="component" value="Unassembled WGS sequence"/>
</dbReference>
<dbReference type="Pfam" id="PF07992">
    <property type="entry name" value="Pyr_redox_2"/>
    <property type="match status" value="1"/>
</dbReference>
<accession>A0ABW4PVE4</accession>
<keyword evidence="3" id="KW-0560">Oxidoreductase</keyword>
<dbReference type="PRINTS" id="PR00411">
    <property type="entry name" value="PNDRDTASEI"/>
</dbReference>
<dbReference type="EMBL" id="JBHUFL010000002">
    <property type="protein sequence ID" value="MFD1834219.1"/>
    <property type="molecule type" value="Genomic_DNA"/>
</dbReference>
<evidence type="ECO:0000256" key="1">
    <source>
        <dbReference type="ARBA" id="ARBA00022630"/>
    </source>
</evidence>
<dbReference type="PANTHER" id="PTHR43557:SF4">
    <property type="entry name" value="APOPTOSIS-INDUCING FACTOR 1, MITOCHONDRIAL"/>
    <property type="match status" value="1"/>
</dbReference>
<dbReference type="SUPFAM" id="SSF51905">
    <property type="entry name" value="FAD/NAD(P)-binding domain"/>
    <property type="match status" value="2"/>
</dbReference>
<comment type="caution">
    <text evidence="6">The sequence shown here is derived from an EMBL/GenBank/DDBJ whole genome shotgun (WGS) entry which is preliminary data.</text>
</comment>
<gene>
    <name evidence="6" type="ORF">ACFSDA_03930</name>
</gene>
<evidence type="ECO:0000256" key="2">
    <source>
        <dbReference type="ARBA" id="ARBA00022827"/>
    </source>
</evidence>
<proteinExistence type="predicted"/>
<keyword evidence="2" id="KW-0274">FAD</keyword>
<dbReference type="Gene3D" id="3.50.50.60">
    <property type="entry name" value="FAD/NAD(P)-binding domain"/>
    <property type="match status" value="2"/>
</dbReference>
<dbReference type="InterPro" id="IPR023753">
    <property type="entry name" value="FAD/NAD-binding_dom"/>
</dbReference>
<dbReference type="RefSeq" id="WP_343903616.1">
    <property type="nucleotide sequence ID" value="NZ_BAAAIS010000002.1"/>
</dbReference>
<dbReference type="InterPro" id="IPR050446">
    <property type="entry name" value="FAD-oxidoreductase/Apoptosis"/>
</dbReference>
<dbReference type="SUPFAM" id="SSF55424">
    <property type="entry name" value="FAD/NAD-linked reductases, dimerisation (C-terminal) domain"/>
    <property type="match status" value="1"/>
</dbReference>
<dbReference type="InterPro" id="IPR016156">
    <property type="entry name" value="FAD/NAD-linked_Rdtase_dimer_sf"/>
</dbReference>
<dbReference type="Gene3D" id="3.30.390.30">
    <property type="match status" value="1"/>
</dbReference>
<name>A0ABW4PVE4_9MICO</name>
<evidence type="ECO:0000313" key="7">
    <source>
        <dbReference type="Proteomes" id="UP001597280"/>
    </source>
</evidence>